<evidence type="ECO:0000313" key="1">
    <source>
        <dbReference type="EMBL" id="MFN0297754.1"/>
    </source>
</evidence>
<name>A0ABW9JWP5_9GAMM</name>
<keyword evidence="2" id="KW-1185">Reference proteome</keyword>
<comment type="caution">
    <text evidence="1">The sequence shown here is derived from an EMBL/GenBank/DDBJ whole genome shotgun (WGS) entry which is preliminary data.</text>
</comment>
<proteinExistence type="predicted"/>
<sequence>MDFKNKAGTVDAHNLNLNFKADNTDSHNIILNFEHLADGSTNLNFGDDVSAEVDTALDTEISFEITAFYADSGLNIAVIDSVLDVEFEFDVAAVFSENTDVVGQINTVLDTNFTFDLIADFAENRCIIDTVLDADFKTDISALFDINFIRGVEAYWIEKFQRAIPCLTAPDILWAKPIFKAHNSAFYFERGLSLSNHASVGFDKANTLHRAVQIIHEQTTGLSRGAYLKWQENEKLFISRSLVFDESKKLRINRNTDWVELVRKRKTFTYSHQVAHVFEKHFTFEWDKGLELITASEIAWDKAKAIHYRKHPIQPWPQPELPEYVGSTDLNFICLCHDVDSHNVILNFGADDCIPSIPNRNGWYILNSLSVNRLDNGEKIHVMDGNYSTDRSRWCWSYSLTVPASEITKLEPIAGQPVILRIMVNGFEHHMMLENRSRSRRFAQETYSLSGRSQTALLDAPYSPTRSFLQENERTARQLCQAELDRVNSSIQLNWQLIDELSWILPVNSLSYSNLTTIAAIKLIVESAGGFIYSEKNSNTLTIKPKYKKTFWDSIAIADYDRLIPISLTKDQSTDYELYPDYNGITLSNDQTGLTGQVKRTGTSADTLLETVNSPLFTVESMGAFGKAQLAKAGMVETHSLAMPISAEVGECVPGELTAFNAEWWGINDSVSVSFTHAVVNQTIKIERVNRDE</sequence>
<reference evidence="1 2" key="1">
    <citation type="submission" date="2024-12" db="EMBL/GenBank/DDBJ databases">
        <title>C001-4G Acinetobacter sp. assembled genome.</title>
        <authorList>
            <person name="D'Arcy K."/>
            <person name="Kingdon A.D.H."/>
            <person name="Breen A."/>
            <person name="Mckeown C."/>
            <person name="Allman E."/>
            <person name="Sharma P."/>
            <person name="Mcleman A."/>
            <person name="Roberts A.P."/>
        </authorList>
    </citation>
    <scope>NUCLEOTIDE SEQUENCE [LARGE SCALE GENOMIC DNA]</scope>
    <source>
        <strain evidence="1 2">C1-4G</strain>
    </source>
</reference>
<evidence type="ECO:0000313" key="2">
    <source>
        <dbReference type="Proteomes" id="UP001632339"/>
    </source>
</evidence>
<organism evidence="1 2">
    <name type="scientific">Acinetobacter albensis</name>
    <dbReference type="NCBI Taxonomy" id="1673609"/>
    <lineage>
        <taxon>Bacteria</taxon>
        <taxon>Pseudomonadati</taxon>
        <taxon>Pseudomonadota</taxon>
        <taxon>Gammaproteobacteria</taxon>
        <taxon>Moraxellales</taxon>
        <taxon>Moraxellaceae</taxon>
        <taxon>Acinetobacter</taxon>
    </lineage>
</organism>
<dbReference type="Proteomes" id="UP001632339">
    <property type="component" value="Unassembled WGS sequence"/>
</dbReference>
<accession>A0ABW9JWP5</accession>
<gene>
    <name evidence="1" type="ORF">ACKVE0_09505</name>
</gene>
<protein>
    <recommendedName>
        <fullName evidence="3">Phage tail protein</fullName>
    </recommendedName>
</protein>
<evidence type="ECO:0008006" key="3">
    <source>
        <dbReference type="Google" id="ProtNLM"/>
    </source>
</evidence>
<dbReference type="EMBL" id="JBJXCW010000008">
    <property type="protein sequence ID" value="MFN0297754.1"/>
    <property type="molecule type" value="Genomic_DNA"/>
</dbReference>
<dbReference type="RefSeq" id="WP_409140315.1">
    <property type="nucleotide sequence ID" value="NZ_JBJXCW010000008.1"/>
</dbReference>